<name>A0A814KCF4_9BILA</name>
<keyword evidence="4" id="KW-1185">Reference proteome</keyword>
<accession>A0A814KCF4</accession>
<dbReference type="EMBL" id="CAJNOM010000117">
    <property type="protein sequence ID" value="CAF1081887.1"/>
    <property type="molecule type" value="Genomic_DNA"/>
</dbReference>
<dbReference type="GO" id="GO:0005634">
    <property type="term" value="C:nucleus"/>
    <property type="evidence" value="ECO:0007669"/>
    <property type="project" value="TreeGrafter"/>
</dbReference>
<dbReference type="GO" id="GO:0046983">
    <property type="term" value="F:protein dimerization activity"/>
    <property type="evidence" value="ECO:0007669"/>
    <property type="project" value="InterPro"/>
</dbReference>
<dbReference type="GO" id="GO:0006357">
    <property type="term" value="P:regulation of transcription by RNA polymerase II"/>
    <property type="evidence" value="ECO:0007669"/>
    <property type="project" value="TreeGrafter"/>
</dbReference>
<dbReference type="PANTHER" id="PTHR46169">
    <property type="entry name" value="DNA REPLICATION-RELATED ELEMENT FACTOR, ISOFORM A"/>
    <property type="match status" value="1"/>
</dbReference>
<sequence>MTSPNLSLSSNDDEIALDITSPTSRLQKEQLKSKFRLAAIDDIEKKSRYEIKEKADEIKRLLCMRVGRYTVNASGVTKSHLASWWSTFGFAKEEVSGETYFVSNFVSCQKCFTTYRYGSSSTESISRHQCNSSISSSPKSATIDNQFTLDKHFIKEKKIFRHFEKQNATKLFCNWVSDSFRPISMIEDQGFYEICSYFYDLGTKNYNRNMDVQSLFQSRQTVSRCIVDQAQYYRQQLSDIIREPLDNHCVTLSPDMWSDKFRQLSYLGVTATFIDINMKFKKFTLCCRSFPVELRKTGENISKVLKEEFDKYKIDRFDSVYWVSDRGSNFIRCFNLNMVEPILCFAHRMHNVLTITFMNKKIDDYFNDEDIEDIPDNIDQEEYLGDESMSLAVKRILLTIKYTKNLVKYVKMSNLNELIVKLGGEGTTTLKQSVVTRWLSLFTCVESVYLNYDATLLALEHRRATKYLNELSKNNLIDLLLLLTPLHVALQSIQIDMAPSLHLVVPFYQKLLNDYGSYSKLVASAKKKKPSLFQNSFVSDHLLTESSGVQFFRERIYEKLLELFVFDDRHYIAMCLHPAMREMDGIPYHTKTGCYNNIRQYLQDEEVGIINTPTTTDTLSTNKRRKLLHKFLEEDEDEDAHEAEQTQTQILDSNIDIVDDDNLLVHKSSIRRSHSNSSLSTEFSYRTNYRTLKPDELDLYLETDIPSTIVKENPIDFWSSEFASRFPRLKNFARKILSIPATSSGTERLFSYSGIILNSRRQRLSPDQVDNMLVIRSARQILSNIKQVD</sequence>
<evidence type="ECO:0000313" key="4">
    <source>
        <dbReference type="Proteomes" id="UP000663832"/>
    </source>
</evidence>
<reference evidence="2" key="1">
    <citation type="submission" date="2021-02" db="EMBL/GenBank/DDBJ databases">
        <authorList>
            <person name="Nowell W R."/>
        </authorList>
    </citation>
    <scope>NUCLEOTIDE SEQUENCE</scope>
</reference>
<dbReference type="AlphaFoldDB" id="A0A814KCF4"/>
<proteinExistence type="predicted"/>
<evidence type="ECO:0000259" key="1">
    <source>
        <dbReference type="Pfam" id="PF05699"/>
    </source>
</evidence>
<dbReference type="EMBL" id="CAJNOI010000095">
    <property type="protein sequence ID" value="CAF1049622.1"/>
    <property type="molecule type" value="Genomic_DNA"/>
</dbReference>
<gene>
    <name evidence="2" type="ORF">BJG266_LOCUS18536</name>
    <name evidence="3" type="ORF">QVE165_LOCUS19271</name>
</gene>
<evidence type="ECO:0000313" key="3">
    <source>
        <dbReference type="EMBL" id="CAF1081887.1"/>
    </source>
</evidence>
<dbReference type="PANTHER" id="PTHR46169:SF29">
    <property type="entry name" value="DNA REPLICATION-RELATED ELEMENT FACTOR, ISOFORM A"/>
    <property type="match status" value="1"/>
</dbReference>
<comment type="caution">
    <text evidence="2">The sequence shown here is derived from an EMBL/GenBank/DDBJ whole genome shotgun (WGS) entry which is preliminary data.</text>
</comment>
<dbReference type="SUPFAM" id="SSF140996">
    <property type="entry name" value="Hermes dimerisation domain"/>
    <property type="match status" value="1"/>
</dbReference>
<dbReference type="InterPro" id="IPR052717">
    <property type="entry name" value="Vacuolar_transposase_reg"/>
</dbReference>
<organism evidence="2 5">
    <name type="scientific">Adineta steineri</name>
    <dbReference type="NCBI Taxonomy" id="433720"/>
    <lineage>
        <taxon>Eukaryota</taxon>
        <taxon>Metazoa</taxon>
        <taxon>Spiralia</taxon>
        <taxon>Gnathifera</taxon>
        <taxon>Rotifera</taxon>
        <taxon>Eurotatoria</taxon>
        <taxon>Bdelloidea</taxon>
        <taxon>Adinetida</taxon>
        <taxon>Adinetidae</taxon>
        <taxon>Adineta</taxon>
    </lineage>
</organism>
<dbReference type="Gene3D" id="1.10.10.1070">
    <property type="entry name" value="Zinc finger, BED domain-containing"/>
    <property type="match status" value="1"/>
</dbReference>
<dbReference type="Proteomes" id="UP000663832">
    <property type="component" value="Unassembled WGS sequence"/>
</dbReference>
<dbReference type="InterPro" id="IPR008906">
    <property type="entry name" value="HATC_C_dom"/>
</dbReference>
<dbReference type="OrthoDB" id="1607513at2759"/>
<dbReference type="Pfam" id="PF05699">
    <property type="entry name" value="Dimer_Tnp_hAT"/>
    <property type="match status" value="1"/>
</dbReference>
<dbReference type="InterPro" id="IPR012337">
    <property type="entry name" value="RNaseH-like_sf"/>
</dbReference>
<feature type="domain" description="HAT C-terminal dimerisation" evidence="1">
    <location>
        <begin position="696"/>
        <end position="777"/>
    </location>
</feature>
<evidence type="ECO:0000313" key="5">
    <source>
        <dbReference type="Proteomes" id="UP000663877"/>
    </source>
</evidence>
<evidence type="ECO:0000313" key="2">
    <source>
        <dbReference type="EMBL" id="CAF1049622.1"/>
    </source>
</evidence>
<dbReference type="Proteomes" id="UP000663877">
    <property type="component" value="Unassembled WGS sequence"/>
</dbReference>
<protein>
    <recommendedName>
        <fullName evidence="1">HAT C-terminal dimerisation domain-containing protein</fullName>
    </recommendedName>
</protein>
<dbReference type="SUPFAM" id="SSF53098">
    <property type="entry name" value="Ribonuclease H-like"/>
    <property type="match status" value="1"/>
</dbReference>